<dbReference type="GeneID" id="19879519"/>
<dbReference type="HOGENOM" id="CLU_2308196_0_0_1"/>
<keyword evidence="2" id="KW-1185">Reference proteome</keyword>
<name>L2GTA5_VAVCU</name>
<evidence type="ECO:0000313" key="1">
    <source>
        <dbReference type="EMBL" id="ELA46871.1"/>
    </source>
</evidence>
<gene>
    <name evidence="1" type="ORF">VCUG_01645</name>
</gene>
<reference evidence="2" key="1">
    <citation type="submission" date="2011-03" db="EMBL/GenBank/DDBJ databases">
        <title>The genome sequence of Vavraia culicis strain floridensis.</title>
        <authorList>
            <consortium name="The Broad Institute Genome Sequencing Platform"/>
            <person name="Cuomo C."/>
            <person name="Becnel J."/>
            <person name="Sanscrainte N."/>
            <person name="Young S.K."/>
            <person name="Zeng Q."/>
            <person name="Gargeya S."/>
            <person name="Fitzgerald M."/>
            <person name="Haas B."/>
            <person name="Abouelleil A."/>
            <person name="Alvarado L."/>
            <person name="Arachchi H.M."/>
            <person name="Berlin A."/>
            <person name="Chapman S.B."/>
            <person name="Gearin G."/>
            <person name="Goldberg J."/>
            <person name="Griggs A."/>
            <person name="Gujja S."/>
            <person name="Hansen M."/>
            <person name="Heiman D."/>
            <person name="Howarth C."/>
            <person name="Larimer J."/>
            <person name="Lui A."/>
            <person name="MacDonald P.J.P."/>
            <person name="McCowen C."/>
            <person name="Montmayeur A."/>
            <person name="Murphy C."/>
            <person name="Neiman D."/>
            <person name="Pearson M."/>
            <person name="Priest M."/>
            <person name="Roberts A."/>
            <person name="Saif S."/>
            <person name="Shea T."/>
            <person name="Sisk P."/>
            <person name="Stolte C."/>
            <person name="Sykes S."/>
            <person name="Wortman J."/>
            <person name="Nusbaum C."/>
            <person name="Birren B."/>
        </authorList>
    </citation>
    <scope>NUCLEOTIDE SEQUENCE [LARGE SCALE GENOMIC DNA]</scope>
    <source>
        <strain evidence="2">floridensis</strain>
    </source>
</reference>
<dbReference type="VEuPathDB" id="MicrosporidiaDB:VCUG_01645"/>
<dbReference type="AlphaFoldDB" id="L2GTA5"/>
<dbReference type="RefSeq" id="XP_008074661.1">
    <property type="nucleotide sequence ID" value="XM_008076470.1"/>
</dbReference>
<protein>
    <submittedName>
        <fullName evidence="1">Uncharacterized protein</fullName>
    </submittedName>
</protein>
<dbReference type="InParanoid" id="L2GTA5"/>
<organism evidence="1 2">
    <name type="scientific">Vavraia culicis (isolate floridensis)</name>
    <name type="common">Microsporidian parasite</name>
    <dbReference type="NCBI Taxonomy" id="948595"/>
    <lineage>
        <taxon>Eukaryota</taxon>
        <taxon>Fungi</taxon>
        <taxon>Fungi incertae sedis</taxon>
        <taxon>Microsporidia</taxon>
        <taxon>Pleistophoridae</taxon>
        <taxon>Vavraia</taxon>
    </lineage>
</organism>
<dbReference type="EMBL" id="GL877430">
    <property type="protein sequence ID" value="ELA46871.1"/>
    <property type="molecule type" value="Genomic_DNA"/>
</dbReference>
<dbReference type="Proteomes" id="UP000011081">
    <property type="component" value="Unassembled WGS sequence"/>
</dbReference>
<evidence type="ECO:0000313" key="2">
    <source>
        <dbReference type="Proteomes" id="UP000011081"/>
    </source>
</evidence>
<sequence length="100" mass="11518">MAYLSCSKTDFYPHILVVNRIRMLVLSRATVRVDYKNRVTITHGSVNISEEVIPRIEYCRSSHVSMVQGDKKTYFWLPDVACLIICEHDMKLMTSDSSTC</sequence>
<accession>L2GTA5</accession>
<proteinExistence type="predicted"/>